<reference evidence="2 3" key="1">
    <citation type="submission" date="2018-02" db="EMBL/GenBank/DDBJ databases">
        <title>The genomes of Aspergillus section Nigri reveals drivers in fungal speciation.</title>
        <authorList>
            <consortium name="DOE Joint Genome Institute"/>
            <person name="Vesth T.C."/>
            <person name="Nybo J."/>
            <person name="Theobald S."/>
            <person name="Brandl J."/>
            <person name="Frisvad J.C."/>
            <person name="Nielsen K.F."/>
            <person name="Lyhne E.K."/>
            <person name="Kogle M.E."/>
            <person name="Kuo A."/>
            <person name="Riley R."/>
            <person name="Clum A."/>
            <person name="Nolan M."/>
            <person name="Lipzen A."/>
            <person name="Salamov A."/>
            <person name="Henrissat B."/>
            <person name="Wiebenga A."/>
            <person name="De vries R.P."/>
            <person name="Grigoriev I.V."/>
            <person name="Mortensen U.H."/>
            <person name="Andersen M.R."/>
            <person name="Baker S.E."/>
        </authorList>
    </citation>
    <scope>NUCLEOTIDE SEQUENCE [LARGE SCALE GENOMIC DNA]</scope>
    <source>
        <strain evidence="2 3">CBS 707.79</strain>
    </source>
</reference>
<evidence type="ECO:0000313" key="3">
    <source>
        <dbReference type="Proteomes" id="UP000247810"/>
    </source>
</evidence>
<feature type="transmembrane region" description="Helical" evidence="1">
    <location>
        <begin position="6"/>
        <end position="25"/>
    </location>
</feature>
<sequence length="108" mass="12484">MRVHMVFGAVIWILSMYVLRTSYYVGTPYSRKFRDGSGHSETNVSQEPYPTETQTWCRRVRSRSRTMAREVGMSVNTDDVFRNQVGSLYSRHPLTVVGSDTCRLQSVR</sequence>
<protein>
    <submittedName>
        <fullName evidence="2">Uncharacterized protein</fullName>
    </submittedName>
</protein>
<dbReference type="EMBL" id="KZ826143">
    <property type="protein sequence ID" value="PYH87968.1"/>
    <property type="molecule type" value="Genomic_DNA"/>
</dbReference>
<dbReference type="Proteomes" id="UP000247810">
    <property type="component" value="Unassembled WGS sequence"/>
</dbReference>
<gene>
    <name evidence="2" type="ORF">BO71DRAFT_153383</name>
</gene>
<name>A0A319DIM3_9EURO</name>
<keyword evidence="1" id="KW-0472">Membrane</keyword>
<dbReference type="AlphaFoldDB" id="A0A319DIM3"/>
<dbReference type="VEuPathDB" id="FungiDB:BO71DRAFT_153383"/>
<evidence type="ECO:0000313" key="2">
    <source>
        <dbReference type="EMBL" id="PYH87968.1"/>
    </source>
</evidence>
<proteinExistence type="predicted"/>
<keyword evidence="1" id="KW-1133">Transmembrane helix</keyword>
<evidence type="ECO:0000256" key="1">
    <source>
        <dbReference type="SAM" id="Phobius"/>
    </source>
</evidence>
<accession>A0A319DIM3</accession>
<keyword evidence="1" id="KW-0812">Transmembrane</keyword>
<keyword evidence="3" id="KW-1185">Reference proteome</keyword>
<organism evidence="2 3">
    <name type="scientific">Aspergillus ellipticus CBS 707.79</name>
    <dbReference type="NCBI Taxonomy" id="1448320"/>
    <lineage>
        <taxon>Eukaryota</taxon>
        <taxon>Fungi</taxon>
        <taxon>Dikarya</taxon>
        <taxon>Ascomycota</taxon>
        <taxon>Pezizomycotina</taxon>
        <taxon>Eurotiomycetes</taxon>
        <taxon>Eurotiomycetidae</taxon>
        <taxon>Eurotiales</taxon>
        <taxon>Aspergillaceae</taxon>
        <taxon>Aspergillus</taxon>
        <taxon>Aspergillus subgen. Circumdati</taxon>
    </lineage>
</organism>